<dbReference type="PANTHER" id="PTHR30188">
    <property type="entry name" value="ABC TRANSPORTER PERMEASE PROTEIN-RELATED"/>
    <property type="match status" value="1"/>
</dbReference>
<keyword evidence="1" id="KW-1133">Transmembrane helix</keyword>
<feature type="transmembrane region" description="Helical" evidence="1">
    <location>
        <begin position="40"/>
        <end position="66"/>
    </location>
</feature>
<accession>A0ABP4WEQ9</accession>
<sequence>MALHVAPALSRVGSFVSMSAGSFRAIFRRPFAFQEYLEQTVFIASVTILPAIFVTIPFTVVVQFYINQLLAEIGATDLAGAGAGFAVIQELGPFCSVLVVAGAGATAVCADLGSRKIREELDAMETLGLDPLHRLVAPRILAFVTVSMGLYGVVAVVGLVGTYIFSVLVGGASPGLFVSNLTLVTGGFEFLVSLIKTAIFGLTAALVACYLGLNAKGGPKGVGEAVNQTVVVTLMVLLVINSAVTTIYLQLGG</sequence>
<keyword evidence="1" id="KW-0812">Transmembrane</keyword>
<feature type="transmembrane region" description="Helical" evidence="1">
    <location>
        <begin position="140"/>
        <end position="170"/>
    </location>
</feature>
<comment type="caution">
    <text evidence="2">The sequence shown here is derived from an EMBL/GenBank/DDBJ whole genome shotgun (WGS) entry which is preliminary data.</text>
</comment>
<evidence type="ECO:0000256" key="1">
    <source>
        <dbReference type="SAM" id="Phobius"/>
    </source>
</evidence>
<dbReference type="InterPro" id="IPR030802">
    <property type="entry name" value="Permease_MalE"/>
</dbReference>
<evidence type="ECO:0000313" key="3">
    <source>
        <dbReference type="Proteomes" id="UP001501057"/>
    </source>
</evidence>
<dbReference type="PANTHER" id="PTHR30188:SF4">
    <property type="entry name" value="PROTEIN TRIGALACTOSYLDIACYLGLYCEROL 1, CHLOROPLASTIC"/>
    <property type="match status" value="1"/>
</dbReference>
<dbReference type="Proteomes" id="UP001501057">
    <property type="component" value="Unassembled WGS sequence"/>
</dbReference>
<organism evidence="2 3">
    <name type="scientific">Aeromicrobium alkaliterrae</name>
    <dbReference type="NCBI Taxonomy" id="302168"/>
    <lineage>
        <taxon>Bacteria</taxon>
        <taxon>Bacillati</taxon>
        <taxon>Actinomycetota</taxon>
        <taxon>Actinomycetes</taxon>
        <taxon>Propionibacteriales</taxon>
        <taxon>Nocardioidaceae</taxon>
        <taxon>Aeromicrobium</taxon>
    </lineage>
</organism>
<proteinExistence type="predicted"/>
<keyword evidence="1" id="KW-0472">Membrane</keyword>
<keyword evidence="3" id="KW-1185">Reference proteome</keyword>
<dbReference type="EMBL" id="BAAAME010000005">
    <property type="protein sequence ID" value="GAA1750653.1"/>
    <property type="molecule type" value="Genomic_DNA"/>
</dbReference>
<dbReference type="RefSeq" id="WP_344203656.1">
    <property type="nucleotide sequence ID" value="NZ_BAAAME010000005.1"/>
</dbReference>
<evidence type="ECO:0000313" key="2">
    <source>
        <dbReference type="EMBL" id="GAA1750653.1"/>
    </source>
</evidence>
<feature type="transmembrane region" description="Helical" evidence="1">
    <location>
        <begin position="190"/>
        <end position="213"/>
    </location>
</feature>
<feature type="transmembrane region" description="Helical" evidence="1">
    <location>
        <begin position="225"/>
        <end position="249"/>
    </location>
</feature>
<reference evidence="3" key="1">
    <citation type="journal article" date="2019" name="Int. J. Syst. Evol. Microbiol.">
        <title>The Global Catalogue of Microorganisms (GCM) 10K type strain sequencing project: providing services to taxonomists for standard genome sequencing and annotation.</title>
        <authorList>
            <consortium name="The Broad Institute Genomics Platform"/>
            <consortium name="The Broad Institute Genome Sequencing Center for Infectious Disease"/>
            <person name="Wu L."/>
            <person name="Ma J."/>
        </authorList>
    </citation>
    <scope>NUCLEOTIDE SEQUENCE [LARGE SCALE GENOMIC DNA]</scope>
    <source>
        <strain evidence="3">JCM 13518</strain>
    </source>
</reference>
<name>A0ABP4WEQ9_9ACTN</name>
<dbReference type="Pfam" id="PF02405">
    <property type="entry name" value="MlaE"/>
    <property type="match status" value="1"/>
</dbReference>
<protein>
    <submittedName>
        <fullName evidence="2">ABC transporter permease</fullName>
    </submittedName>
</protein>
<gene>
    <name evidence="2" type="ORF">GCM10009710_33190</name>
</gene>